<evidence type="ECO:0000313" key="4">
    <source>
        <dbReference type="Proteomes" id="UP001560045"/>
    </source>
</evidence>
<name>A0ABV3XEK2_9ACTN</name>
<dbReference type="Gene3D" id="3.40.50.150">
    <property type="entry name" value="Vaccinia Virus protein VP39"/>
    <property type="match status" value="1"/>
</dbReference>
<protein>
    <submittedName>
        <fullName evidence="3">Trans-aconitate 2-methyltransferase</fullName>
    </submittedName>
</protein>
<keyword evidence="4" id="KW-1185">Reference proteome</keyword>
<dbReference type="PANTHER" id="PTHR43861">
    <property type="entry name" value="TRANS-ACONITATE 2-METHYLTRANSFERASE-RELATED"/>
    <property type="match status" value="1"/>
</dbReference>
<evidence type="ECO:0000313" key="3">
    <source>
        <dbReference type="EMBL" id="MEX5719009.1"/>
    </source>
</evidence>
<dbReference type="Proteomes" id="UP001560045">
    <property type="component" value="Unassembled WGS sequence"/>
</dbReference>
<evidence type="ECO:0000256" key="1">
    <source>
        <dbReference type="ARBA" id="ARBA00022679"/>
    </source>
</evidence>
<sequence>MSTTTEGVEHQVDYALQRTPLEYERLRAQALVWEPATVRVLDRIDLAPGATCLDAGCGPGETMRLLARRVGPDGAVTGIDVDAALGTLAETALHESGHRQCRVRAVELTGDAPVPGAPYDLVFARLLLFHLPQRVPVLSRLWDAVAPGGHLVVQDYDLHALDVVPSLASVDEVVRVVVDTFGALGCDIRAGARLPGMFAQAGAGEPDGTDVTGRVEPLAKGHRILEQTFRSVLPAAIAHDVTDPKHADAVLAALRRDAARLPDTSMVWPLMVGAWKQKRRGSQLANS</sequence>
<dbReference type="EMBL" id="JBFNXQ010000031">
    <property type="protein sequence ID" value="MEX5719009.1"/>
    <property type="molecule type" value="Genomic_DNA"/>
</dbReference>
<dbReference type="Pfam" id="PF13649">
    <property type="entry name" value="Methyltransf_25"/>
    <property type="match status" value="1"/>
</dbReference>
<dbReference type="InterPro" id="IPR029063">
    <property type="entry name" value="SAM-dependent_MTases_sf"/>
</dbReference>
<dbReference type="SUPFAM" id="SSF53335">
    <property type="entry name" value="S-adenosyl-L-methionine-dependent methyltransferases"/>
    <property type="match status" value="1"/>
</dbReference>
<reference evidence="3 4" key="1">
    <citation type="submission" date="2024-06" db="EMBL/GenBank/DDBJ databases">
        <title>Draft genome sequence of Geodermatophilus badlandi, a novel member of the Geodermatophilaceae isolated from badland sedimentary rocks in the Red desert, Wyoming, USA.</title>
        <authorList>
            <person name="Ben Tekaya S."/>
            <person name="Nouioui I."/>
            <person name="Flores G.M."/>
            <person name="Shaal M.N."/>
            <person name="Bredoire F."/>
            <person name="Basile F."/>
            <person name="Van Diepen L."/>
            <person name="Ward N.L."/>
        </authorList>
    </citation>
    <scope>NUCLEOTIDE SEQUENCE [LARGE SCALE GENOMIC DNA]</scope>
    <source>
        <strain evidence="3 4">WL48A</strain>
    </source>
</reference>
<organism evidence="3 4">
    <name type="scientific">Geodermatophilus maliterrae</name>
    <dbReference type="NCBI Taxonomy" id="3162531"/>
    <lineage>
        <taxon>Bacteria</taxon>
        <taxon>Bacillati</taxon>
        <taxon>Actinomycetota</taxon>
        <taxon>Actinomycetes</taxon>
        <taxon>Geodermatophilales</taxon>
        <taxon>Geodermatophilaceae</taxon>
        <taxon>Geodermatophilus</taxon>
    </lineage>
</organism>
<evidence type="ECO:0000259" key="2">
    <source>
        <dbReference type="Pfam" id="PF13649"/>
    </source>
</evidence>
<feature type="domain" description="Methyltransferase" evidence="2">
    <location>
        <begin position="53"/>
        <end position="149"/>
    </location>
</feature>
<comment type="caution">
    <text evidence="3">The sequence shown here is derived from an EMBL/GenBank/DDBJ whole genome shotgun (WGS) entry which is preliminary data.</text>
</comment>
<accession>A0ABV3XEK2</accession>
<gene>
    <name evidence="3" type="ORF">ABQ292_11635</name>
</gene>
<dbReference type="CDD" id="cd02440">
    <property type="entry name" value="AdoMet_MTases"/>
    <property type="match status" value="1"/>
</dbReference>
<dbReference type="RefSeq" id="WP_369206417.1">
    <property type="nucleotide sequence ID" value="NZ_JBFNXQ010000031.1"/>
</dbReference>
<dbReference type="InterPro" id="IPR041698">
    <property type="entry name" value="Methyltransf_25"/>
</dbReference>
<keyword evidence="1" id="KW-0808">Transferase</keyword>
<proteinExistence type="predicted"/>